<keyword evidence="3 9" id="KW-0677">Repeat</keyword>
<dbReference type="Pfam" id="PF17871">
    <property type="entry name" value="AAA_lid_9"/>
    <property type="match status" value="1"/>
</dbReference>
<dbReference type="Proteomes" id="UP001491349">
    <property type="component" value="Unassembled WGS sequence"/>
</dbReference>
<dbReference type="SUPFAM" id="SSF52540">
    <property type="entry name" value="P-loop containing nucleoside triphosphate hydrolases"/>
    <property type="match status" value="2"/>
</dbReference>
<dbReference type="InterPro" id="IPR003959">
    <property type="entry name" value="ATPase_AAA_core"/>
</dbReference>
<dbReference type="EMBL" id="JBBPCB010000009">
    <property type="protein sequence ID" value="MEK8181123.1"/>
    <property type="molecule type" value="Genomic_DNA"/>
</dbReference>
<keyword evidence="7 10" id="KW-0143">Chaperone</keyword>
<dbReference type="SMART" id="SM00382">
    <property type="entry name" value="AAA"/>
    <property type="match status" value="2"/>
</dbReference>
<keyword evidence="4 10" id="KW-0547">Nucleotide-binding</keyword>
<evidence type="ECO:0000256" key="4">
    <source>
        <dbReference type="ARBA" id="ARBA00022741"/>
    </source>
</evidence>
<keyword evidence="14" id="KW-1185">Reference proteome</keyword>
<keyword evidence="11" id="KW-0963">Cytoplasm</keyword>
<comment type="subunit">
    <text evidence="11">Homohexamer; The oligomerization is ATP-dependent.</text>
</comment>
<dbReference type="InterPro" id="IPR018368">
    <property type="entry name" value="ClpA/B_CS1"/>
</dbReference>
<organism evidence="13 14">
    <name type="scientific">Flavobacterium buctense</name>
    <dbReference type="NCBI Taxonomy" id="1648146"/>
    <lineage>
        <taxon>Bacteria</taxon>
        <taxon>Pseudomonadati</taxon>
        <taxon>Bacteroidota</taxon>
        <taxon>Flavobacteriia</taxon>
        <taxon>Flavobacteriales</taxon>
        <taxon>Flavobacteriaceae</taxon>
        <taxon>Flavobacterium</taxon>
    </lineage>
</organism>
<dbReference type="Pfam" id="PF10431">
    <property type="entry name" value="ClpB_D2-small"/>
    <property type="match status" value="1"/>
</dbReference>
<evidence type="ECO:0000256" key="9">
    <source>
        <dbReference type="PROSITE-ProRule" id="PRU01251"/>
    </source>
</evidence>
<dbReference type="InterPro" id="IPR004176">
    <property type="entry name" value="Clp_R_N"/>
</dbReference>
<evidence type="ECO:0000256" key="5">
    <source>
        <dbReference type="ARBA" id="ARBA00022840"/>
    </source>
</evidence>
<dbReference type="CDD" id="cd00009">
    <property type="entry name" value="AAA"/>
    <property type="match status" value="1"/>
</dbReference>
<keyword evidence="5 10" id="KW-0067">ATP-binding</keyword>
<dbReference type="PANTHER" id="PTHR11638">
    <property type="entry name" value="ATP-DEPENDENT CLP PROTEASE"/>
    <property type="match status" value="1"/>
</dbReference>
<evidence type="ECO:0000259" key="12">
    <source>
        <dbReference type="PROSITE" id="PS51903"/>
    </source>
</evidence>
<dbReference type="InterPro" id="IPR036628">
    <property type="entry name" value="Clp_N_dom_sf"/>
</dbReference>
<dbReference type="Pfam" id="PF02861">
    <property type="entry name" value="Clp_N"/>
    <property type="match status" value="1"/>
</dbReference>
<protein>
    <recommendedName>
        <fullName evidence="2 11">Chaperone protein ClpB</fullName>
    </recommendedName>
</protein>
<dbReference type="InterPro" id="IPR050130">
    <property type="entry name" value="ClpA_ClpB"/>
</dbReference>
<dbReference type="Pfam" id="PF00004">
    <property type="entry name" value="AAA"/>
    <property type="match status" value="1"/>
</dbReference>
<name>A0ABU9E381_9FLAO</name>
<dbReference type="PROSITE" id="PS51903">
    <property type="entry name" value="CLP_R"/>
    <property type="match status" value="1"/>
</dbReference>
<evidence type="ECO:0000256" key="6">
    <source>
        <dbReference type="ARBA" id="ARBA00023054"/>
    </source>
</evidence>
<evidence type="ECO:0000256" key="10">
    <source>
        <dbReference type="RuleBase" id="RU004432"/>
    </source>
</evidence>
<gene>
    <name evidence="11 13" type="primary">clpB</name>
    <name evidence="13" type="ORF">WMW71_12295</name>
</gene>
<dbReference type="Gene3D" id="1.10.1780.10">
    <property type="entry name" value="Clp, N-terminal domain"/>
    <property type="match status" value="1"/>
</dbReference>
<dbReference type="Gene3D" id="1.10.8.60">
    <property type="match status" value="1"/>
</dbReference>
<feature type="coiled-coil region" evidence="11">
    <location>
        <begin position="410"/>
        <end position="521"/>
    </location>
</feature>
<evidence type="ECO:0000256" key="11">
    <source>
        <dbReference type="RuleBase" id="RU362034"/>
    </source>
</evidence>
<dbReference type="SMART" id="SM01086">
    <property type="entry name" value="ClpB_D2-small"/>
    <property type="match status" value="1"/>
</dbReference>
<dbReference type="NCBIfam" id="TIGR03346">
    <property type="entry name" value="chaperone_ClpB"/>
    <property type="match status" value="1"/>
</dbReference>
<proteinExistence type="inferred from homology"/>
<dbReference type="Gene3D" id="3.40.50.300">
    <property type="entry name" value="P-loop containing nucleotide triphosphate hydrolases"/>
    <property type="match status" value="3"/>
</dbReference>
<dbReference type="InterPro" id="IPR003593">
    <property type="entry name" value="AAA+_ATPase"/>
</dbReference>
<dbReference type="SUPFAM" id="SSF81923">
    <property type="entry name" value="Double Clp-N motif"/>
    <property type="match status" value="1"/>
</dbReference>
<dbReference type="InterPro" id="IPR017730">
    <property type="entry name" value="Chaperonin_ClpB"/>
</dbReference>
<evidence type="ECO:0000313" key="13">
    <source>
        <dbReference type="EMBL" id="MEK8181123.1"/>
    </source>
</evidence>
<evidence type="ECO:0000256" key="7">
    <source>
        <dbReference type="ARBA" id="ARBA00023186"/>
    </source>
</evidence>
<comment type="subunit">
    <text evidence="8">Homohexamer. The oligomerization is ATP-dependent.</text>
</comment>
<dbReference type="PROSITE" id="PS00871">
    <property type="entry name" value="CLPAB_2"/>
    <property type="match status" value="1"/>
</dbReference>
<dbReference type="InterPro" id="IPR019489">
    <property type="entry name" value="Clp_ATPase_C"/>
</dbReference>
<dbReference type="CDD" id="cd19499">
    <property type="entry name" value="RecA-like_ClpB_Hsp104-like"/>
    <property type="match status" value="1"/>
</dbReference>
<dbReference type="RefSeq" id="WP_187661124.1">
    <property type="nucleotide sequence ID" value="NZ_JACTAB010000009.1"/>
</dbReference>
<evidence type="ECO:0000256" key="3">
    <source>
        <dbReference type="ARBA" id="ARBA00022737"/>
    </source>
</evidence>
<reference evidence="13 14" key="1">
    <citation type="submission" date="2024-04" db="EMBL/GenBank/DDBJ databases">
        <title>draft genome sequnece of Flavobacterium buctense JCM 30750.</title>
        <authorList>
            <person name="Kim D.-U."/>
        </authorList>
    </citation>
    <scope>NUCLEOTIDE SEQUENCE [LARGE SCALE GENOMIC DNA]</scope>
    <source>
        <strain evidence="13 14">JCM 30750</strain>
    </source>
</reference>
<accession>A0ABU9E381</accession>
<dbReference type="PANTHER" id="PTHR11638:SF18">
    <property type="entry name" value="HEAT SHOCK PROTEIN 104"/>
    <property type="match status" value="1"/>
</dbReference>
<evidence type="ECO:0000256" key="8">
    <source>
        <dbReference type="ARBA" id="ARBA00026057"/>
    </source>
</evidence>
<keyword evidence="11" id="KW-0346">Stress response</keyword>
<keyword evidence="6 11" id="KW-0175">Coiled coil</keyword>
<evidence type="ECO:0000313" key="14">
    <source>
        <dbReference type="Proteomes" id="UP001491349"/>
    </source>
</evidence>
<dbReference type="Pfam" id="PF07724">
    <property type="entry name" value="AAA_2"/>
    <property type="match status" value="1"/>
</dbReference>
<dbReference type="PRINTS" id="PR00300">
    <property type="entry name" value="CLPPROTEASEA"/>
</dbReference>
<evidence type="ECO:0000256" key="2">
    <source>
        <dbReference type="ARBA" id="ARBA00017574"/>
    </source>
</evidence>
<dbReference type="PROSITE" id="PS00870">
    <property type="entry name" value="CLPAB_1"/>
    <property type="match status" value="1"/>
</dbReference>
<comment type="function">
    <text evidence="11">Part of a stress-induced multi-chaperone system, it is involved in the recovery of the cell from heat-induced damage, in cooperation with DnaK, DnaJ and GrpE.</text>
</comment>
<dbReference type="InterPro" id="IPR041546">
    <property type="entry name" value="ClpA/ClpB_AAA_lid"/>
</dbReference>
<comment type="similarity">
    <text evidence="1 10">Belongs to the ClpA/ClpB family.</text>
</comment>
<comment type="subcellular location">
    <subcellularLocation>
        <location evidence="11">Cytoplasm</location>
    </subcellularLocation>
</comment>
<dbReference type="InterPro" id="IPR001270">
    <property type="entry name" value="ClpA/B"/>
</dbReference>
<evidence type="ECO:0000256" key="1">
    <source>
        <dbReference type="ARBA" id="ARBA00008675"/>
    </source>
</evidence>
<comment type="caution">
    <text evidence="13">The sequence shown here is derived from an EMBL/GenBank/DDBJ whole genome shotgun (WGS) entry which is preliminary data.</text>
</comment>
<dbReference type="InterPro" id="IPR027417">
    <property type="entry name" value="P-loop_NTPase"/>
</dbReference>
<dbReference type="InterPro" id="IPR028299">
    <property type="entry name" value="ClpA/B_CS2"/>
</dbReference>
<feature type="domain" description="Clp R" evidence="12">
    <location>
        <begin position="3"/>
        <end position="144"/>
    </location>
</feature>
<sequence>MNTNNFTIKSQEAIQQAQQIAQSFGHQQIENEHLVKGILEVDENVTPFILKKLNVNVDLFKKILDSTLQSFPKVSGGDIMLSREANTALTEANIIAKKMNDEYVSIEHLVLAIFKSKSKVAQILKDQGVTEKGLEAAIAEIRKGERVTSASAEETYNALNKYAKNLNELARNGKLDPVIGRDEEIRRVLQILTRRTKNNPMLVGEPGVGKTAIAEGLAHRIVDGDVPENLKDKIVYSLDMGALIAGAKYKGEFEERLKSVVKEVTSAEGDIVLFIDEIHTLVGAGGGEGAMDAANILKPALARGELRAIGATTLDEYQKYFEKDKALERRFQKVMVDEPDTESAISILRGIKEKYETHHKVRIKDDAIIAAVELSQRYITNRFLPDKAIDLMDEAASKLRMEINSKPEELDVLDRKIMQLEIEIEAIKRENDETKLKGLGLDLANLKEERNEIFTKWKSEKDVVDAIQAVKQEIEDFKLDAERAERDGDYGKVAEIRYGKIKDAQERLEALQTQLAENQAGTSLIKEEVTREDIAEVVAKWTGVPVTKMLQGEREKLLRLEDELHHRVVGQEEAIEAISDAVRRSRAGLQDMKKPIGTFLFLGTTGVGKTELAKALAEYLFDDENAMTRIDMSEYQERHSVSRLVGAPPGYVGYDEGGQLTEAVRRKPYSVILLDEIEKAHPDTYNILLQVLDEGRLTDNKGRLADFKNTIIIMTSNMGSAIIQEKFENLKGSVEAATEAAKTEVLGLLKQTVRPEFINRIDEIVMFTPLTAANIKQIVGLQLQSVTKMLAHQNITMDATPEAIAYLAEKGYDPQFGARPVKRVIQREVLNQLSKEILAGKVTTDSIILLDCFDGQLVFRNQVAESLSK</sequence>